<accession>A0A0B7ACP9</accession>
<organism evidence="3">
    <name type="scientific">Arion vulgaris</name>
    <dbReference type="NCBI Taxonomy" id="1028688"/>
    <lineage>
        <taxon>Eukaryota</taxon>
        <taxon>Metazoa</taxon>
        <taxon>Spiralia</taxon>
        <taxon>Lophotrochozoa</taxon>
        <taxon>Mollusca</taxon>
        <taxon>Gastropoda</taxon>
        <taxon>Heterobranchia</taxon>
        <taxon>Euthyneura</taxon>
        <taxon>Panpulmonata</taxon>
        <taxon>Eupulmonata</taxon>
        <taxon>Stylommatophora</taxon>
        <taxon>Helicina</taxon>
        <taxon>Arionoidea</taxon>
        <taxon>Arionidae</taxon>
        <taxon>Arion</taxon>
    </lineage>
</organism>
<evidence type="ECO:0000313" key="2">
    <source>
        <dbReference type="EMBL" id="CEK77739.1"/>
    </source>
</evidence>
<evidence type="ECO:0000313" key="1">
    <source>
        <dbReference type="EMBL" id="CEK77738.1"/>
    </source>
</evidence>
<dbReference type="EMBL" id="HACG01030874">
    <property type="protein sequence ID" value="CEK77739.1"/>
    <property type="molecule type" value="Transcribed_RNA"/>
</dbReference>
<dbReference type="EMBL" id="HACG01030873">
    <property type="protein sequence ID" value="CEK77738.1"/>
    <property type="molecule type" value="Transcribed_RNA"/>
</dbReference>
<proteinExistence type="predicted"/>
<dbReference type="EMBL" id="HACG01030875">
    <property type="protein sequence ID" value="CEK77740.1"/>
    <property type="molecule type" value="Transcribed_RNA"/>
</dbReference>
<evidence type="ECO:0000313" key="3">
    <source>
        <dbReference type="EMBL" id="CEK77740.1"/>
    </source>
</evidence>
<sequence length="87" mass="10046">MLLFQRDFNIKEIGNRSMEQHVIKSDLADTNRSITICEATNKKLRMTAVFYHSIIIVTSNRPVTNGEQRSIDINMSRHISLLLTEII</sequence>
<gene>
    <name evidence="3" type="primary">ORF106391</name>
    <name evidence="1" type="synonym">ORF106388</name>
    <name evidence="2" type="synonym">ORF106390</name>
</gene>
<dbReference type="AlphaFoldDB" id="A0A0B7ACP9"/>
<reference evidence="3" key="1">
    <citation type="submission" date="2014-12" db="EMBL/GenBank/DDBJ databases">
        <title>Insight into the proteome of Arion vulgaris.</title>
        <authorList>
            <person name="Aradska J."/>
            <person name="Bulat T."/>
            <person name="Smidak R."/>
            <person name="Sarate P."/>
            <person name="Gangsoo J."/>
            <person name="Sialana F."/>
            <person name="Bilban M."/>
            <person name="Lubec G."/>
        </authorList>
    </citation>
    <scope>NUCLEOTIDE SEQUENCE</scope>
    <source>
        <tissue evidence="3">Skin</tissue>
    </source>
</reference>
<name>A0A0B7ACP9_9EUPU</name>
<protein>
    <submittedName>
        <fullName evidence="3">Uncharacterized protein</fullName>
    </submittedName>
</protein>